<comment type="similarity">
    <text evidence="1 7">Belongs to the thioredoxin family.</text>
</comment>
<dbReference type="Gene3D" id="3.40.30.10">
    <property type="entry name" value="Glutaredoxin"/>
    <property type="match status" value="1"/>
</dbReference>
<dbReference type="CDD" id="cd02947">
    <property type="entry name" value="TRX_family"/>
    <property type="match status" value="1"/>
</dbReference>
<dbReference type="AlphaFoldDB" id="A0A1F6NJB7"/>
<dbReference type="InterPro" id="IPR013766">
    <property type="entry name" value="Thioredoxin_domain"/>
</dbReference>
<evidence type="ECO:0000256" key="5">
    <source>
        <dbReference type="ARBA" id="ARBA00023284"/>
    </source>
</evidence>
<feature type="site" description="Contributes to redox potential value" evidence="8">
    <location>
        <position position="32"/>
    </location>
</feature>
<keyword evidence="5 9" id="KW-0676">Redox-active center</keyword>
<feature type="active site" description="Nucleophile" evidence="8">
    <location>
        <position position="34"/>
    </location>
</feature>
<dbReference type="GO" id="GO:0015035">
    <property type="term" value="F:protein-disulfide reductase activity"/>
    <property type="evidence" value="ECO:0007669"/>
    <property type="project" value="UniProtKB-UniRule"/>
</dbReference>
<evidence type="ECO:0000256" key="9">
    <source>
        <dbReference type="PIRSR" id="PIRSR000077-4"/>
    </source>
</evidence>
<evidence type="ECO:0000313" key="12">
    <source>
        <dbReference type="Proteomes" id="UP000176300"/>
    </source>
</evidence>
<feature type="site" description="Contributes to redox potential value" evidence="8">
    <location>
        <position position="33"/>
    </location>
</feature>
<dbReference type="Pfam" id="PF00085">
    <property type="entry name" value="Thioredoxin"/>
    <property type="match status" value="1"/>
</dbReference>
<dbReference type="PANTHER" id="PTHR45663:SF11">
    <property type="entry name" value="GEO12009P1"/>
    <property type="match status" value="1"/>
</dbReference>
<evidence type="ECO:0000256" key="8">
    <source>
        <dbReference type="PIRSR" id="PIRSR000077-1"/>
    </source>
</evidence>
<sequence>MSEINLTDANFEGEVLKSGVPVFVDFWAPWCGPCQMMGPIVEELAGEYDVGKVKIGKLDVDQNQEVAGKYQVMSIPTFLMFKDGQVVDKMVGGVQKEKLKEMIDKHI</sequence>
<evidence type="ECO:0000256" key="7">
    <source>
        <dbReference type="PIRNR" id="PIRNR000077"/>
    </source>
</evidence>
<dbReference type="InterPro" id="IPR036249">
    <property type="entry name" value="Thioredoxin-like_sf"/>
</dbReference>
<name>A0A1F6NJB7_9BACT</name>
<feature type="site" description="Deprotonates C-terminal active site Cys" evidence="8">
    <location>
        <position position="25"/>
    </location>
</feature>
<keyword evidence="2" id="KW-0813">Transport</keyword>
<dbReference type="STRING" id="1798697.A2373_02830"/>
<feature type="active site" description="Nucleophile" evidence="8">
    <location>
        <position position="31"/>
    </location>
</feature>
<dbReference type="EMBL" id="MFQS01000001">
    <property type="protein sequence ID" value="OGH84146.1"/>
    <property type="molecule type" value="Genomic_DNA"/>
</dbReference>
<evidence type="ECO:0000256" key="2">
    <source>
        <dbReference type="ARBA" id="ARBA00022448"/>
    </source>
</evidence>
<dbReference type="NCBIfam" id="TIGR01068">
    <property type="entry name" value="thioredoxin"/>
    <property type="match status" value="1"/>
</dbReference>
<organism evidence="11 12">
    <name type="scientific">Candidatus Magasanikbacteria bacterium RIFOXYB1_FULL_40_15</name>
    <dbReference type="NCBI Taxonomy" id="1798697"/>
    <lineage>
        <taxon>Bacteria</taxon>
        <taxon>Candidatus Magasanikiibacteriota</taxon>
    </lineage>
</organism>
<keyword evidence="4 9" id="KW-1015">Disulfide bond</keyword>
<evidence type="ECO:0000313" key="11">
    <source>
        <dbReference type="EMBL" id="OGH84146.1"/>
    </source>
</evidence>
<dbReference type="GO" id="GO:0005829">
    <property type="term" value="C:cytosol"/>
    <property type="evidence" value="ECO:0007669"/>
    <property type="project" value="TreeGrafter"/>
</dbReference>
<dbReference type="GO" id="GO:0045454">
    <property type="term" value="P:cell redox homeostasis"/>
    <property type="evidence" value="ECO:0007669"/>
    <property type="project" value="TreeGrafter"/>
</dbReference>
<dbReference type="FunFam" id="3.40.30.10:FF:000001">
    <property type="entry name" value="Thioredoxin"/>
    <property type="match status" value="1"/>
</dbReference>
<evidence type="ECO:0000256" key="3">
    <source>
        <dbReference type="ARBA" id="ARBA00022982"/>
    </source>
</evidence>
<proteinExistence type="inferred from homology"/>
<accession>A0A1F6NJB7</accession>
<feature type="disulfide bond" description="Redox-active" evidence="9">
    <location>
        <begin position="31"/>
        <end position="34"/>
    </location>
</feature>
<evidence type="ECO:0000256" key="1">
    <source>
        <dbReference type="ARBA" id="ARBA00008987"/>
    </source>
</evidence>
<evidence type="ECO:0000256" key="6">
    <source>
        <dbReference type="NCBIfam" id="TIGR01068"/>
    </source>
</evidence>
<dbReference type="PROSITE" id="PS51352">
    <property type="entry name" value="THIOREDOXIN_2"/>
    <property type="match status" value="1"/>
</dbReference>
<dbReference type="SUPFAM" id="SSF52833">
    <property type="entry name" value="Thioredoxin-like"/>
    <property type="match status" value="1"/>
</dbReference>
<dbReference type="PRINTS" id="PR00421">
    <property type="entry name" value="THIOREDOXIN"/>
</dbReference>
<keyword evidence="3" id="KW-0249">Electron transport</keyword>
<dbReference type="PROSITE" id="PS00194">
    <property type="entry name" value="THIOREDOXIN_1"/>
    <property type="match status" value="1"/>
</dbReference>
<evidence type="ECO:0000256" key="4">
    <source>
        <dbReference type="ARBA" id="ARBA00023157"/>
    </source>
</evidence>
<protein>
    <recommendedName>
        <fullName evidence="6 7">Thioredoxin</fullName>
    </recommendedName>
</protein>
<dbReference type="PANTHER" id="PTHR45663">
    <property type="entry name" value="GEO12009P1"/>
    <property type="match status" value="1"/>
</dbReference>
<dbReference type="InterPro" id="IPR017937">
    <property type="entry name" value="Thioredoxin_CS"/>
</dbReference>
<dbReference type="InterPro" id="IPR005746">
    <property type="entry name" value="Thioredoxin"/>
</dbReference>
<gene>
    <name evidence="11" type="ORF">A2373_02830</name>
</gene>
<comment type="caution">
    <text evidence="11">The sequence shown here is derived from an EMBL/GenBank/DDBJ whole genome shotgun (WGS) entry which is preliminary data.</text>
</comment>
<evidence type="ECO:0000259" key="10">
    <source>
        <dbReference type="PROSITE" id="PS51352"/>
    </source>
</evidence>
<dbReference type="Proteomes" id="UP000176300">
    <property type="component" value="Unassembled WGS sequence"/>
</dbReference>
<dbReference type="PIRSF" id="PIRSF000077">
    <property type="entry name" value="Thioredoxin"/>
    <property type="match status" value="1"/>
</dbReference>
<feature type="domain" description="Thioredoxin" evidence="10">
    <location>
        <begin position="1"/>
        <end position="107"/>
    </location>
</feature>
<reference evidence="11 12" key="1">
    <citation type="journal article" date="2016" name="Nat. Commun.">
        <title>Thousands of microbial genomes shed light on interconnected biogeochemical processes in an aquifer system.</title>
        <authorList>
            <person name="Anantharaman K."/>
            <person name="Brown C.T."/>
            <person name="Hug L.A."/>
            <person name="Sharon I."/>
            <person name="Castelle C.J."/>
            <person name="Probst A.J."/>
            <person name="Thomas B.C."/>
            <person name="Singh A."/>
            <person name="Wilkins M.J."/>
            <person name="Karaoz U."/>
            <person name="Brodie E.L."/>
            <person name="Williams K.H."/>
            <person name="Hubbard S.S."/>
            <person name="Banfield J.F."/>
        </authorList>
    </citation>
    <scope>NUCLEOTIDE SEQUENCE [LARGE SCALE GENOMIC DNA]</scope>
</reference>